<reference evidence="2" key="1">
    <citation type="journal article" date="2021" name="PeerJ">
        <title>Extensive microbial diversity within the chicken gut microbiome revealed by metagenomics and culture.</title>
        <authorList>
            <person name="Gilroy R."/>
            <person name="Ravi A."/>
            <person name="Getino M."/>
            <person name="Pursley I."/>
            <person name="Horton D.L."/>
            <person name="Alikhan N.F."/>
            <person name="Baker D."/>
            <person name="Gharbi K."/>
            <person name="Hall N."/>
            <person name="Watson M."/>
            <person name="Adriaenssens E.M."/>
            <person name="Foster-Nyarko E."/>
            <person name="Jarju S."/>
            <person name="Secka A."/>
            <person name="Antonio M."/>
            <person name="Oren A."/>
            <person name="Chaudhuri R.R."/>
            <person name="La Ragione R."/>
            <person name="Hildebrand F."/>
            <person name="Pallen M.J."/>
        </authorList>
    </citation>
    <scope>NUCLEOTIDE SEQUENCE</scope>
    <source>
        <strain evidence="2">ChiHjej12B11-1927</strain>
    </source>
</reference>
<evidence type="ECO:0000259" key="1">
    <source>
        <dbReference type="PROSITE" id="PS50011"/>
    </source>
</evidence>
<name>A0A9D1VMW0_9FIRM</name>
<evidence type="ECO:0000313" key="2">
    <source>
        <dbReference type="EMBL" id="HIX38235.1"/>
    </source>
</evidence>
<comment type="caution">
    <text evidence="2">The sequence shown here is derived from an EMBL/GenBank/DDBJ whole genome shotgun (WGS) entry which is preliminary data.</text>
</comment>
<sequence>GFPTDLLLLDFNSVYSLEEKSESEYQYYLGKEDYMAPEIFLHQKAELGPWTDLYSVCAVFYEILTGEKLPKDRELERNSELVSPYSRILLHEKERTAEKLNAILRKGLELLPQNRYQDIGEMKGDIQELLGILNGTIRFAPLVPEKVQKKKGTGGKWRAFAQVSAGVLAGILLMGGLNWGYGLAMGRRVQSEAENPEAPETEELEDTQIDLSLIPLELDDSVVLTEKNVRWPLEDNILNLQEQTSTSVRVMLKDYSHKRNLEDVYEQYSLFCFYSGKGDKRGWQYGDRTYDFFRTEDNALQMVLPFQDTNDFDLSYIGVVFANYNYDKSTALLDITSCTLTDGEGNRHEITDLIGSHLLYFDEENWQWNLTTDQNQDFVTDFGDIYGGNLTVDAQVGYLEPVVDVTWKSEDPDIARVDPDGRITAVNRGYTTLTVTLTDKETGETKSTQMIVNVVRKPI</sequence>
<gene>
    <name evidence="2" type="ORF">H9738_10270</name>
</gene>
<proteinExistence type="predicted"/>
<dbReference type="PROSITE" id="PS50011">
    <property type="entry name" value="PROTEIN_KINASE_DOM"/>
    <property type="match status" value="1"/>
</dbReference>
<dbReference type="EMBL" id="DXFG01000220">
    <property type="protein sequence ID" value="HIX38235.1"/>
    <property type="molecule type" value="Genomic_DNA"/>
</dbReference>
<dbReference type="AlphaFoldDB" id="A0A9D1VMW0"/>
<dbReference type="Gene3D" id="2.60.40.1080">
    <property type="match status" value="1"/>
</dbReference>
<dbReference type="InterPro" id="IPR011009">
    <property type="entry name" value="Kinase-like_dom_sf"/>
</dbReference>
<feature type="domain" description="Protein kinase" evidence="1">
    <location>
        <begin position="1"/>
        <end position="130"/>
    </location>
</feature>
<dbReference type="InterPro" id="IPR003343">
    <property type="entry name" value="Big_2"/>
</dbReference>
<organism evidence="2 3">
    <name type="scientific">Candidatus Blautia pullistercoris</name>
    <dbReference type="NCBI Taxonomy" id="2838499"/>
    <lineage>
        <taxon>Bacteria</taxon>
        <taxon>Bacillati</taxon>
        <taxon>Bacillota</taxon>
        <taxon>Clostridia</taxon>
        <taxon>Lachnospirales</taxon>
        <taxon>Lachnospiraceae</taxon>
        <taxon>Blautia</taxon>
    </lineage>
</organism>
<dbReference type="InterPro" id="IPR008964">
    <property type="entry name" value="Invasin/intimin_cell_adhesion"/>
</dbReference>
<dbReference type="SUPFAM" id="SSF56112">
    <property type="entry name" value="Protein kinase-like (PK-like)"/>
    <property type="match status" value="1"/>
</dbReference>
<dbReference type="SUPFAM" id="SSF49373">
    <property type="entry name" value="Invasin/intimin cell-adhesion fragments"/>
    <property type="match status" value="1"/>
</dbReference>
<accession>A0A9D1VMW0</accession>
<dbReference type="GO" id="GO:0004672">
    <property type="term" value="F:protein kinase activity"/>
    <property type="evidence" value="ECO:0007669"/>
    <property type="project" value="InterPro"/>
</dbReference>
<dbReference type="GO" id="GO:0005524">
    <property type="term" value="F:ATP binding"/>
    <property type="evidence" value="ECO:0007669"/>
    <property type="project" value="InterPro"/>
</dbReference>
<protein>
    <submittedName>
        <fullName evidence="2">Ig-like domain-containing protein</fullName>
    </submittedName>
</protein>
<dbReference type="Pfam" id="PF02368">
    <property type="entry name" value="Big_2"/>
    <property type="match status" value="1"/>
</dbReference>
<dbReference type="InterPro" id="IPR000719">
    <property type="entry name" value="Prot_kinase_dom"/>
</dbReference>
<dbReference type="Proteomes" id="UP000824230">
    <property type="component" value="Unassembled WGS sequence"/>
</dbReference>
<feature type="non-terminal residue" evidence="2">
    <location>
        <position position="1"/>
    </location>
</feature>
<evidence type="ECO:0000313" key="3">
    <source>
        <dbReference type="Proteomes" id="UP000824230"/>
    </source>
</evidence>
<reference evidence="2" key="2">
    <citation type="submission" date="2021-04" db="EMBL/GenBank/DDBJ databases">
        <authorList>
            <person name="Gilroy R."/>
        </authorList>
    </citation>
    <scope>NUCLEOTIDE SEQUENCE</scope>
    <source>
        <strain evidence="2">ChiHjej12B11-1927</strain>
    </source>
</reference>
<dbReference type="Gene3D" id="1.10.510.10">
    <property type="entry name" value="Transferase(Phosphotransferase) domain 1"/>
    <property type="match status" value="1"/>
</dbReference>